<dbReference type="EMBL" id="FQZT01000002">
    <property type="protein sequence ID" value="SHI76542.1"/>
    <property type="molecule type" value="Genomic_DNA"/>
</dbReference>
<evidence type="ECO:0000256" key="1">
    <source>
        <dbReference type="SAM" id="SignalP"/>
    </source>
</evidence>
<name>A0A1M6DTM2_MALRU</name>
<evidence type="ECO:0008006" key="4">
    <source>
        <dbReference type="Google" id="ProtNLM"/>
    </source>
</evidence>
<protein>
    <recommendedName>
        <fullName evidence="4">Cytochrome c domain-containing protein</fullName>
    </recommendedName>
</protein>
<feature type="chain" id="PRO_5012567772" description="Cytochrome c domain-containing protein" evidence="1">
    <location>
        <begin position="30"/>
        <end position="157"/>
    </location>
</feature>
<evidence type="ECO:0000313" key="3">
    <source>
        <dbReference type="Proteomes" id="UP000184171"/>
    </source>
</evidence>
<evidence type="ECO:0000313" key="2">
    <source>
        <dbReference type="EMBL" id="SHI76542.1"/>
    </source>
</evidence>
<gene>
    <name evidence="2" type="ORF">SAMN02745165_00801</name>
</gene>
<keyword evidence="3" id="KW-1185">Reference proteome</keyword>
<accession>A0A1M6DTM2</accession>
<dbReference type="STRING" id="1122189.SAMN02745165_00801"/>
<sequence>MSRNRVSLWFMAVSAAVTMLIMGAGTGFAAHPDIPLYTYEEVAEQFGYPVMPVGLDAENKGFPYSPKQTCGNCHNGTLYRTDSPMLQMMGYPGFDGTGYLVTDKAGTPIATPLVSYEDMDNDTFHVQQDANLLIDTAGVSSQAGKPWTQSLGMAGKW</sequence>
<reference evidence="2 3" key="1">
    <citation type="submission" date="2016-11" db="EMBL/GenBank/DDBJ databases">
        <authorList>
            <person name="Jaros S."/>
            <person name="Januszkiewicz K."/>
            <person name="Wedrychowicz H."/>
        </authorList>
    </citation>
    <scope>NUCLEOTIDE SEQUENCE [LARGE SCALE GENOMIC DNA]</scope>
    <source>
        <strain evidence="2 3">DSM 5091</strain>
    </source>
</reference>
<proteinExistence type="predicted"/>
<keyword evidence="1" id="KW-0732">Signal</keyword>
<organism evidence="2 3">
    <name type="scientific">Malonomonas rubra DSM 5091</name>
    <dbReference type="NCBI Taxonomy" id="1122189"/>
    <lineage>
        <taxon>Bacteria</taxon>
        <taxon>Pseudomonadati</taxon>
        <taxon>Thermodesulfobacteriota</taxon>
        <taxon>Desulfuromonadia</taxon>
        <taxon>Desulfuromonadales</taxon>
        <taxon>Geopsychrobacteraceae</taxon>
        <taxon>Malonomonas</taxon>
    </lineage>
</organism>
<dbReference type="Proteomes" id="UP000184171">
    <property type="component" value="Unassembled WGS sequence"/>
</dbReference>
<dbReference type="AlphaFoldDB" id="A0A1M6DTM2"/>
<feature type="signal peptide" evidence="1">
    <location>
        <begin position="1"/>
        <end position="29"/>
    </location>
</feature>